<gene>
    <name evidence="6" type="ORF">PVAP13_8NG310400</name>
</gene>
<feature type="compositionally biased region" description="Acidic residues" evidence="4">
    <location>
        <begin position="973"/>
        <end position="1013"/>
    </location>
</feature>
<dbReference type="GO" id="GO:0005829">
    <property type="term" value="C:cytosol"/>
    <property type="evidence" value="ECO:0007669"/>
    <property type="project" value="TreeGrafter"/>
</dbReference>
<evidence type="ECO:0000256" key="1">
    <source>
        <dbReference type="ARBA" id="ARBA00004123"/>
    </source>
</evidence>
<dbReference type="GO" id="GO:0006611">
    <property type="term" value="P:protein export from nucleus"/>
    <property type="evidence" value="ECO:0007669"/>
    <property type="project" value="TreeGrafter"/>
</dbReference>
<dbReference type="PANTHER" id="PTHR10997">
    <property type="entry name" value="IMPORTIN-7, 8, 11"/>
    <property type="match status" value="1"/>
</dbReference>
<comment type="caution">
    <text evidence="6">The sequence shown here is derived from an EMBL/GenBank/DDBJ whole genome shotgun (WGS) entry which is preliminary data.</text>
</comment>
<feature type="region of interest" description="Disordered" evidence="4">
    <location>
        <begin position="972"/>
        <end position="1013"/>
    </location>
</feature>
<evidence type="ECO:0000256" key="2">
    <source>
        <dbReference type="ARBA" id="ARBA00022448"/>
    </source>
</evidence>
<organism evidence="6 7">
    <name type="scientific">Panicum virgatum</name>
    <name type="common">Blackwell switchgrass</name>
    <dbReference type="NCBI Taxonomy" id="38727"/>
    <lineage>
        <taxon>Eukaryota</taxon>
        <taxon>Viridiplantae</taxon>
        <taxon>Streptophyta</taxon>
        <taxon>Embryophyta</taxon>
        <taxon>Tracheophyta</taxon>
        <taxon>Spermatophyta</taxon>
        <taxon>Magnoliopsida</taxon>
        <taxon>Liliopsida</taxon>
        <taxon>Poales</taxon>
        <taxon>Poaceae</taxon>
        <taxon>PACMAD clade</taxon>
        <taxon>Panicoideae</taxon>
        <taxon>Panicodae</taxon>
        <taxon>Paniceae</taxon>
        <taxon>Panicinae</taxon>
        <taxon>Panicum</taxon>
        <taxon>Panicum sect. Hiantes</taxon>
    </lineage>
</organism>
<dbReference type="Pfam" id="PF03810">
    <property type="entry name" value="IBN_N"/>
    <property type="match status" value="1"/>
</dbReference>
<dbReference type="SUPFAM" id="SSF48371">
    <property type="entry name" value="ARM repeat"/>
    <property type="match status" value="1"/>
</dbReference>
<sequence>MEVETPAAPAAALAGDELRRFLAATISPDKASVDAAAAGLDRAAVDPRFPLAILAVAAGNGDQGVRVAAATYLKNFIRRNMEGSMSSSQLYKEFRDQLAQTLLQAEPAILRVLIEAFRQVVEKDFVKDNLWPELIPQLKLVIQSSNLISPGQHPEWNTINALKVLQSVVRPFQYFLNPKVAKEPVPQQLEQISAEILVPLQVTFHHFADKVLLSPDETKLEYEQLLLITCKCMYFTVRSYMPSRVKQILPSFCKDMYCILDSLDFNSLPEDGAMMRLKIAKRCLIIFCALVTRHRKHADDQMPHIVNCAIKISKQSINLSGLDSLPNRIFSLAFDVISRVLETGPGWRLVSPHFSSLLDSAIFPALALNEKDIAEWEEDTDEYVQKNLPSELDEISGWTEDLFTARKSAINLLGVIALSKVGPPVASAASKRKKGDKSKGKSERSSIGELLVIPFLSKFPIPSHGEDASSRALRNYFGVLMAYGGLQDFLTEKKELTVTLIRNRILPLYSMDPCCPYLISTANWVIGQLAICLPEAMNTSIYHSLMKALTMEDMEGITCYPVCASASGAIAELIENSYAPPDWLILLQAVVKRISTGDENESALLFKLLGTVVEGGQEKVLPHIPEIVSNIANALMKLLPPVPDPWPQVVEQGFTSLVAMAQAWESSAPDENRKHEKRVWHSGQSSIAQSFSLLLQRAWLVPVEHMENSCSSFPPPSCVNDASVLLEFVMRSVTCMEETSRMKVFELVPIWADTIANWDSWEEMEDQGVFNTIKEAINFHQRFDLTGFFLKILPSQSENGSQSSVIGRVSNFVTRAIAAYPSATWRACSCIHTLLHAPNFSLGTEDARKAISVSFAQAAFTHFKSISDSPAGIWKPLLLAISSCYICYPDTIEQVLNNYDGNGYTIWASALAQVSSSSFGPGLSSESEIKLAVLTLSTVIERLLVLSMGDTKVLQDCYVSLMECCIQLKGVQEDGDNDDDNDGAEDLDDDEEEEDTEDDDEDSEDDDVQEETEEEFLERYALAAAAAGESIEVVEEGDLDEETQDIELGSLDEVDIQQVVLSLMQKQPALQAQTLPDGLVEKIAETFPEYQHLCHVRRQA</sequence>
<evidence type="ECO:0000313" key="7">
    <source>
        <dbReference type="Proteomes" id="UP000823388"/>
    </source>
</evidence>
<proteinExistence type="predicted"/>
<evidence type="ECO:0000313" key="6">
    <source>
        <dbReference type="EMBL" id="KAG2559354.1"/>
    </source>
</evidence>
<dbReference type="Gene3D" id="1.25.10.10">
    <property type="entry name" value="Leucine-rich Repeat Variant"/>
    <property type="match status" value="1"/>
</dbReference>
<dbReference type="Proteomes" id="UP000823388">
    <property type="component" value="Chromosome 8N"/>
</dbReference>
<dbReference type="PANTHER" id="PTHR10997:SF29">
    <property type="entry name" value="ARM REPEAT SUPERFAMILY PROTEIN"/>
    <property type="match status" value="1"/>
</dbReference>
<protein>
    <recommendedName>
        <fullName evidence="5">Importin N-terminal domain-containing protein</fullName>
    </recommendedName>
</protein>
<comment type="subcellular location">
    <subcellularLocation>
        <location evidence="1">Nucleus</location>
    </subcellularLocation>
</comment>
<keyword evidence="7" id="KW-1185">Reference proteome</keyword>
<dbReference type="GO" id="GO:0006606">
    <property type="term" value="P:protein import into nucleus"/>
    <property type="evidence" value="ECO:0007669"/>
    <property type="project" value="TreeGrafter"/>
</dbReference>
<dbReference type="AlphaFoldDB" id="A0A8T0PMA7"/>
<accession>A0A8T0PMA7</accession>
<dbReference type="GO" id="GO:0005049">
    <property type="term" value="F:nuclear export signal receptor activity"/>
    <property type="evidence" value="ECO:0007669"/>
    <property type="project" value="TreeGrafter"/>
</dbReference>
<dbReference type="GO" id="GO:0005635">
    <property type="term" value="C:nuclear envelope"/>
    <property type="evidence" value="ECO:0007669"/>
    <property type="project" value="TreeGrafter"/>
</dbReference>
<dbReference type="InterPro" id="IPR016024">
    <property type="entry name" value="ARM-type_fold"/>
</dbReference>
<dbReference type="FunFam" id="1.25.10.10:FF:000620">
    <property type="entry name" value="ARM repeat superfamily protein"/>
    <property type="match status" value="1"/>
</dbReference>
<evidence type="ECO:0000256" key="3">
    <source>
        <dbReference type="ARBA" id="ARBA00023242"/>
    </source>
</evidence>
<keyword evidence="3" id="KW-0539">Nucleus</keyword>
<evidence type="ECO:0000259" key="5">
    <source>
        <dbReference type="Pfam" id="PF03810"/>
    </source>
</evidence>
<name>A0A8T0PMA7_PANVG</name>
<dbReference type="InterPro" id="IPR001494">
    <property type="entry name" value="Importin-beta_N"/>
</dbReference>
<keyword evidence="2" id="KW-0813">Transport</keyword>
<dbReference type="InterPro" id="IPR011989">
    <property type="entry name" value="ARM-like"/>
</dbReference>
<dbReference type="GO" id="GO:0031267">
    <property type="term" value="F:small GTPase binding"/>
    <property type="evidence" value="ECO:0007669"/>
    <property type="project" value="InterPro"/>
</dbReference>
<reference evidence="6" key="1">
    <citation type="submission" date="2020-05" db="EMBL/GenBank/DDBJ databases">
        <title>WGS assembly of Panicum virgatum.</title>
        <authorList>
            <person name="Lovell J.T."/>
            <person name="Jenkins J."/>
            <person name="Shu S."/>
            <person name="Juenger T.E."/>
            <person name="Schmutz J."/>
        </authorList>
    </citation>
    <scope>NUCLEOTIDE SEQUENCE</scope>
    <source>
        <strain evidence="6">AP13</strain>
    </source>
</reference>
<dbReference type="EMBL" id="CM029052">
    <property type="protein sequence ID" value="KAG2559354.1"/>
    <property type="molecule type" value="Genomic_DNA"/>
</dbReference>
<feature type="domain" description="Importin N-terminal" evidence="5">
    <location>
        <begin position="40"/>
        <end position="103"/>
    </location>
</feature>
<evidence type="ECO:0000256" key="4">
    <source>
        <dbReference type="SAM" id="MobiDB-lite"/>
    </source>
</evidence>